<dbReference type="InterPro" id="IPR017452">
    <property type="entry name" value="GPCR_Rhodpsn_7TM"/>
</dbReference>
<dbReference type="InterPro" id="IPR000276">
    <property type="entry name" value="GPCR_Rhodpsn"/>
</dbReference>
<dbReference type="SUPFAM" id="SSF81321">
    <property type="entry name" value="Family A G protein-coupled receptor-like"/>
    <property type="match status" value="1"/>
</dbReference>
<feature type="transmembrane region" description="Helical" evidence="10">
    <location>
        <begin position="165"/>
        <end position="192"/>
    </location>
</feature>
<dbReference type="AlphaFoldDB" id="A0A0N4VC98"/>
<feature type="domain" description="G-protein coupled receptors family 1 profile" evidence="11">
    <location>
        <begin position="112"/>
        <end position="224"/>
    </location>
</feature>
<evidence type="ECO:0000256" key="1">
    <source>
        <dbReference type="ARBA" id="ARBA00004651"/>
    </source>
</evidence>
<dbReference type="PRINTS" id="PR00237">
    <property type="entry name" value="GPCRRHODOPSN"/>
</dbReference>
<evidence type="ECO:0000256" key="4">
    <source>
        <dbReference type="ARBA" id="ARBA00022989"/>
    </source>
</evidence>
<protein>
    <submittedName>
        <fullName evidence="14">G_PROTEIN_RECEP_F1_2 domain-containing protein</fullName>
    </submittedName>
</protein>
<proteinExistence type="predicted"/>
<name>A0A0N4VC98_ENTVE</name>
<keyword evidence="8" id="KW-0807">Transducer</keyword>
<dbReference type="GO" id="GO:0004930">
    <property type="term" value="F:G protein-coupled receptor activity"/>
    <property type="evidence" value="ECO:0007669"/>
    <property type="project" value="UniProtKB-KW"/>
</dbReference>
<evidence type="ECO:0000313" key="14">
    <source>
        <dbReference type="WBParaSite" id="EVEC_0000818601-mRNA-1"/>
    </source>
</evidence>
<dbReference type="Gene3D" id="1.20.1070.10">
    <property type="entry name" value="Rhodopsin 7-helix transmembrane proteins"/>
    <property type="match status" value="1"/>
</dbReference>
<dbReference type="Pfam" id="PF00001">
    <property type="entry name" value="7tm_1"/>
    <property type="match status" value="1"/>
</dbReference>
<feature type="region of interest" description="Disordered" evidence="9">
    <location>
        <begin position="1"/>
        <end position="27"/>
    </location>
</feature>
<feature type="compositionally biased region" description="Basic and acidic residues" evidence="9">
    <location>
        <begin position="90"/>
        <end position="105"/>
    </location>
</feature>
<dbReference type="PROSITE" id="PS50262">
    <property type="entry name" value="G_PROTEIN_RECEP_F1_2"/>
    <property type="match status" value="1"/>
</dbReference>
<keyword evidence="2" id="KW-1003">Cell membrane</keyword>
<keyword evidence="5" id="KW-0297">G-protein coupled receptor</keyword>
<keyword evidence="13" id="KW-1185">Reference proteome</keyword>
<organism evidence="14">
    <name type="scientific">Enterobius vermicularis</name>
    <name type="common">Human pinworm</name>
    <dbReference type="NCBI Taxonomy" id="51028"/>
    <lineage>
        <taxon>Eukaryota</taxon>
        <taxon>Metazoa</taxon>
        <taxon>Ecdysozoa</taxon>
        <taxon>Nematoda</taxon>
        <taxon>Chromadorea</taxon>
        <taxon>Rhabditida</taxon>
        <taxon>Spirurina</taxon>
        <taxon>Oxyuridomorpha</taxon>
        <taxon>Oxyuroidea</taxon>
        <taxon>Oxyuridae</taxon>
        <taxon>Enterobius</taxon>
    </lineage>
</organism>
<dbReference type="OrthoDB" id="10071887at2759"/>
<reference evidence="14" key="1">
    <citation type="submission" date="2017-02" db="UniProtKB">
        <authorList>
            <consortium name="WormBaseParasite"/>
        </authorList>
    </citation>
    <scope>IDENTIFICATION</scope>
</reference>
<evidence type="ECO:0000259" key="11">
    <source>
        <dbReference type="PROSITE" id="PS50262"/>
    </source>
</evidence>
<feature type="transmembrane region" description="Helical" evidence="10">
    <location>
        <begin position="204"/>
        <end position="227"/>
    </location>
</feature>
<dbReference type="Proteomes" id="UP000274131">
    <property type="component" value="Unassembled WGS sequence"/>
</dbReference>
<keyword evidence="3 10" id="KW-0812">Transmembrane</keyword>
<evidence type="ECO:0000313" key="12">
    <source>
        <dbReference type="EMBL" id="VDD92919.1"/>
    </source>
</evidence>
<gene>
    <name evidence="12" type="ORF">EVEC_LOCUS7670</name>
</gene>
<dbReference type="WBParaSite" id="EVEC_0000818601-mRNA-1">
    <property type="protein sequence ID" value="EVEC_0000818601-mRNA-1"/>
    <property type="gene ID" value="EVEC_0000818601"/>
</dbReference>
<evidence type="ECO:0000256" key="3">
    <source>
        <dbReference type="ARBA" id="ARBA00022692"/>
    </source>
</evidence>
<evidence type="ECO:0000256" key="6">
    <source>
        <dbReference type="ARBA" id="ARBA00023136"/>
    </source>
</evidence>
<sequence>METVKPASPIVSRKQSSVEENNAPAVMNTATSIRQEISSALERESTAPCVSPEDSDPDVVLSLFAQINQRIPYIDSDSLTSLLGPDDIAENSKTETTEPMKDEPPNAEEVRIPLLTVSKVVGKEREGSSIRRLFAFSSLLRNGSRRQRNRSRKAKSRSENRAKKALRTITFILGTFTVLWTPFYVLATVIGFCESCTKFDTFNIMYTISYYLCYMNSPINPFCYAMANQQFKRVLTRIFKGDFRRV</sequence>
<feature type="region of interest" description="Disordered" evidence="9">
    <location>
        <begin position="86"/>
        <end position="105"/>
    </location>
</feature>
<dbReference type="STRING" id="51028.A0A0N4VC98"/>
<keyword evidence="4 10" id="KW-1133">Transmembrane helix</keyword>
<keyword evidence="7" id="KW-0675">Receptor</keyword>
<evidence type="ECO:0000256" key="8">
    <source>
        <dbReference type="ARBA" id="ARBA00023224"/>
    </source>
</evidence>
<dbReference type="GO" id="GO:0043410">
    <property type="term" value="P:positive regulation of MAPK cascade"/>
    <property type="evidence" value="ECO:0007669"/>
    <property type="project" value="TreeGrafter"/>
</dbReference>
<dbReference type="PANTHER" id="PTHR24248">
    <property type="entry name" value="ADRENERGIC RECEPTOR-RELATED G-PROTEIN COUPLED RECEPTOR"/>
    <property type="match status" value="1"/>
</dbReference>
<dbReference type="EMBL" id="UXUI01009036">
    <property type="protein sequence ID" value="VDD92919.1"/>
    <property type="molecule type" value="Genomic_DNA"/>
</dbReference>
<keyword evidence="6 10" id="KW-0472">Membrane</keyword>
<comment type="subcellular location">
    <subcellularLocation>
        <location evidence="1">Cell membrane</location>
        <topology evidence="1">Multi-pass membrane protein</topology>
    </subcellularLocation>
</comment>
<dbReference type="GO" id="GO:0071880">
    <property type="term" value="P:adenylate cyclase-activating adrenergic receptor signaling pathway"/>
    <property type="evidence" value="ECO:0007669"/>
    <property type="project" value="TreeGrafter"/>
</dbReference>
<reference evidence="12 13" key="2">
    <citation type="submission" date="2018-10" db="EMBL/GenBank/DDBJ databases">
        <authorList>
            <consortium name="Pathogen Informatics"/>
        </authorList>
    </citation>
    <scope>NUCLEOTIDE SEQUENCE [LARGE SCALE GENOMIC DNA]</scope>
</reference>
<evidence type="ECO:0000256" key="2">
    <source>
        <dbReference type="ARBA" id="ARBA00022475"/>
    </source>
</evidence>
<dbReference type="GO" id="GO:0005886">
    <property type="term" value="C:plasma membrane"/>
    <property type="evidence" value="ECO:0007669"/>
    <property type="project" value="UniProtKB-SubCell"/>
</dbReference>
<dbReference type="PANTHER" id="PTHR24248:SF185">
    <property type="entry name" value="DOPAMINE RECEPTOR 2"/>
    <property type="match status" value="1"/>
</dbReference>
<evidence type="ECO:0000256" key="7">
    <source>
        <dbReference type="ARBA" id="ARBA00023170"/>
    </source>
</evidence>
<evidence type="ECO:0000256" key="5">
    <source>
        <dbReference type="ARBA" id="ARBA00023040"/>
    </source>
</evidence>
<evidence type="ECO:0000313" key="13">
    <source>
        <dbReference type="Proteomes" id="UP000274131"/>
    </source>
</evidence>
<evidence type="ECO:0000256" key="10">
    <source>
        <dbReference type="SAM" id="Phobius"/>
    </source>
</evidence>
<accession>A0A0N4VC98</accession>
<evidence type="ECO:0000256" key="9">
    <source>
        <dbReference type="SAM" id="MobiDB-lite"/>
    </source>
</evidence>